<comment type="similarity">
    <text evidence="2">Belongs to the bacterial solute-binding protein 5 family.</text>
</comment>
<dbReference type="Pfam" id="PF00496">
    <property type="entry name" value="SBP_bac_5"/>
    <property type="match status" value="1"/>
</dbReference>
<dbReference type="Gene3D" id="3.40.190.10">
    <property type="entry name" value="Periplasmic binding protein-like II"/>
    <property type="match status" value="1"/>
</dbReference>
<evidence type="ECO:0000256" key="2">
    <source>
        <dbReference type="ARBA" id="ARBA00005695"/>
    </source>
</evidence>
<evidence type="ECO:0000259" key="5">
    <source>
        <dbReference type="Pfam" id="PF00496"/>
    </source>
</evidence>
<comment type="subcellular location">
    <subcellularLocation>
        <location evidence="1">Periplasm</location>
    </subcellularLocation>
</comment>
<keyword evidence="3" id="KW-0813">Transport</keyword>
<evidence type="ECO:0000256" key="3">
    <source>
        <dbReference type="ARBA" id="ARBA00022448"/>
    </source>
</evidence>
<dbReference type="InterPro" id="IPR030678">
    <property type="entry name" value="Peptide/Ni-bd"/>
</dbReference>
<evidence type="ECO:0000313" key="7">
    <source>
        <dbReference type="Proteomes" id="UP000761264"/>
    </source>
</evidence>
<reference evidence="6" key="1">
    <citation type="submission" date="2020-03" db="EMBL/GenBank/DDBJ databases">
        <title>Genome of Pelagibius litoralis DSM 21314T.</title>
        <authorList>
            <person name="Wang G."/>
        </authorList>
    </citation>
    <scope>NUCLEOTIDE SEQUENCE</scope>
    <source>
        <strain evidence="6">DSM 21314</strain>
    </source>
</reference>
<dbReference type="GO" id="GO:0043190">
    <property type="term" value="C:ATP-binding cassette (ABC) transporter complex"/>
    <property type="evidence" value="ECO:0007669"/>
    <property type="project" value="InterPro"/>
</dbReference>
<keyword evidence="7" id="KW-1185">Reference proteome</keyword>
<dbReference type="GO" id="GO:0030288">
    <property type="term" value="C:outer membrane-bounded periplasmic space"/>
    <property type="evidence" value="ECO:0007669"/>
    <property type="project" value="UniProtKB-ARBA"/>
</dbReference>
<dbReference type="Gene3D" id="3.10.105.10">
    <property type="entry name" value="Dipeptide-binding Protein, Domain 3"/>
    <property type="match status" value="1"/>
</dbReference>
<comment type="caution">
    <text evidence="6">The sequence shown here is derived from an EMBL/GenBank/DDBJ whole genome shotgun (WGS) entry which is preliminary data.</text>
</comment>
<accession>A0A967KDT5</accession>
<dbReference type="InterPro" id="IPR000914">
    <property type="entry name" value="SBP_5_dom"/>
</dbReference>
<dbReference type="PANTHER" id="PTHR30290">
    <property type="entry name" value="PERIPLASMIC BINDING COMPONENT OF ABC TRANSPORTER"/>
    <property type="match status" value="1"/>
</dbReference>
<dbReference type="GO" id="GO:1904680">
    <property type="term" value="F:peptide transmembrane transporter activity"/>
    <property type="evidence" value="ECO:0007669"/>
    <property type="project" value="TreeGrafter"/>
</dbReference>
<sequence>MHRMLGGGLRRLLTLFLILLAGSFSMASAEPREGGTLKVFSSGWRTLNPAVQSGASAGVPGSQIFAGLVEVRDNFEITPYGAESWELSDDKMSVTFKLREAKFHDGEPVTSEDVKFSLFAARDNHPFGTVMFGRIKDVETPAPDTVVFNLTEPTPGLMLSLQPLLMPILPKHIYDDGQELKTHLRNNENVIGSGPFKLVENTIGERIVLEKNEGFFIEGRPYLDRIVITAVSDQLTRLLMIENGELDYAPNVGLRYTDADRLEKKEGLIVTSRGFEALAAVAYLELNLRKEPFTDVNVRRALAHALDRELMNQIVFGGRSRVGEGPLHSNNPLFTPGAPAYEFDMEKAAAMLDEAGLTAGADGKRFGFVLDIPTWAPHMWVPFAEYIQAQYSKLGIDVELRRAPDFGTWAGRVASWEYDATVNGSFNYPDPTIGVERHLRCDNIRNVTWSNTQGYCDPEMDEILAKAAVETDFETRRALYDQVQRKAMEDVALLYLVQEYSTTVYTTKLGNPPLSPFGALAPYYDVYLED</sequence>
<evidence type="ECO:0000256" key="4">
    <source>
        <dbReference type="ARBA" id="ARBA00022729"/>
    </source>
</evidence>
<dbReference type="SUPFAM" id="SSF53850">
    <property type="entry name" value="Periplasmic binding protein-like II"/>
    <property type="match status" value="1"/>
</dbReference>
<dbReference type="Proteomes" id="UP000761264">
    <property type="component" value="Unassembled WGS sequence"/>
</dbReference>
<dbReference type="CDD" id="cd08517">
    <property type="entry name" value="PBP2_NikA_DppA_OppA_like_13"/>
    <property type="match status" value="1"/>
</dbReference>
<dbReference type="PIRSF" id="PIRSF002741">
    <property type="entry name" value="MppA"/>
    <property type="match status" value="1"/>
</dbReference>
<keyword evidence="4" id="KW-0732">Signal</keyword>
<organism evidence="6 7">
    <name type="scientific">Pelagibius litoralis</name>
    <dbReference type="NCBI Taxonomy" id="374515"/>
    <lineage>
        <taxon>Bacteria</taxon>
        <taxon>Pseudomonadati</taxon>
        <taxon>Pseudomonadota</taxon>
        <taxon>Alphaproteobacteria</taxon>
        <taxon>Rhodospirillales</taxon>
        <taxon>Rhodovibrionaceae</taxon>
        <taxon>Pelagibius</taxon>
    </lineage>
</organism>
<proteinExistence type="inferred from homology"/>
<name>A0A967KDT5_9PROT</name>
<dbReference type="InterPro" id="IPR039424">
    <property type="entry name" value="SBP_5"/>
</dbReference>
<evidence type="ECO:0000256" key="1">
    <source>
        <dbReference type="ARBA" id="ARBA00004418"/>
    </source>
</evidence>
<feature type="domain" description="Solute-binding protein family 5" evidence="5">
    <location>
        <begin position="76"/>
        <end position="443"/>
    </location>
</feature>
<protein>
    <submittedName>
        <fullName evidence="6">ABC transporter substrate-binding protein</fullName>
    </submittedName>
</protein>
<evidence type="ECO:0000313" key="6">
    <source>
        <dbReference type="EMBL" id="NIA70395.1"/>
    </source>
</evidence>
<dbReference type="GO" id="GO:0015833">
    <property type="term" value="P:peptide transport"/>
    <property type="evidence" value="ECO:0007669"/>
    <property type="project" value="TreeGrafter"/>
</dbReference>
<dbReference type="PANTHER" id="PTHR30290:SF9">
    <property type="entry name" value="OLIGOPEPTIDE-BINDING PROTEIN APPA"/>
    <property type="match status" value="1"/>
</dbReference>
<dbReference type="EMBL" id="JAAQPH010000013">
    <property type="protein sequence ID" value="NIA70395.1"/>
    <property type="molecule type" value="Genomic_DNA"/>
</dbReference>
<gene>
    <name evidence="6" type="ORF">HBA54_17460</name>
</gene>
<dbReference type="AlphaFoldDB" id="A0A967KDT5"/>